<dbReference type="Gene3D" id="3.40.1170.60">
    <property type="match status" value="1"/>
</dbReference>
<dbReference type="Proteomes" id="UP001500731">
    <property type="component" value="Unassembled WGS sequence"/>
</dbReference>
<dbReference type="SUPFAM" id="SSF56672">
    <property type="entry name" value="DNA/RNA polymerases"/>
    <property type="match status" value="1"/>
</dbReference>
<comment type="similarity">
    <text evidence="1">Belongs to the DNA polymerase type-Y family.</text>
</comment>
<feature type="domain" description="UmuC" evidence="4">
    <location>
        <begin position="30"/>
        <end position="158"/>
    </location>
</feature>
<accession>A0ABP8PK87</accession>
<protein>
    <submittedName>
        <fullName evidence="5">DNA polymerase Y family protein</fullName>
    </submittedName>
</protein>
<dbReference type="Gene3D" id="3.30.70.270">
    <property type="match status" value="1"/>
</dbReference>
<sequence length="521" mass="55496">MSAAAPSPVRVIVLWFPDWPLRAALGAEADEPAAILHANRVLVCSTAARAHGIRIGQRRREAQGLLPSLRILPADPARDERAFLPVLRLIEAHAPGAQLLRPGLALLRARGVARFHGGEAEAARALQTRLVEEGHPGVRIGIADGPFTAELAARGADPILVVDPGDSAAFLAPLPVHALRDEEVTALLLRLGVRTLGELAALGAQRLRDRFGEHGARLHALAAGADSRPVVPRPPDPELVAEIEFESPLGQSDQIAFAVRQSADAVILALGKASLVCTEVRIDLTDDDDGVTSRTWLHPTCFEAADLVDRVRWQLESLAAETAAAGADADEAHRFRGITRVQIAPIAVDDAAHHQPGLFGSGTDERLHHAVSRVQTLLGHEGVLTGVIAGGRLIADRQQFTPWGERVVPSRPADQPWPGQLPDPLPAEVFVPPRPIAVTAADGGTVGIDARGVLTADPAAVDSCAVRSWAGPWPVRDRRGDPAGALRGARLQIVDVQERAWLVLHVAEGGGERWLAEGRYH</sequence>
<dbReference type="PANTHER" id="PTHR35369">
    <property type="entry name" value="BLR3025 PROTEIN-RELATED"/>
    <property type="match status" value="1"/>
</dbReference>
<dbReference type="InterPro" id="IPR043502">
    <property type="entry name" value="DNA/RNA_pol_sf"/>
</dbReference>
<evidence type="ECO:0000256" key="2">
    <source>
        <dbReference type="ARBA" id="ARBA00022763"/>
    </source>
</evidence>
<dbReference type="PROSITE" id="PS50173">
    <property type="entry name" value="UMUC"/>
    <property type="match status" value="1"/>
</dbReference>
<evidence type="ECO:0000259" key="4">
    <source>
        <dbReference type="PROSITE" id="PS50173"/>
    </source>
</evidence>
<organism evidence="5 6">
    <name type="scientific">Microbacterium panaciterrae</name>
    <dbReference type="NCBI Taxonomy" id="985759"/>
    <lineage>
        <taxon>Bacteria</taxon>
        <taxon>Bacillati</taxon>
        <taxon>Actinomycetota</taxon>
        <taxon>Actinomycetes</taxon>
        <taxon>Micrococcales</taxon>
        <taxon>Microbacteriaceae</taxon>
        <taxon>Microbacterium</taxon>
    </lineage>
</organism>
<dbReference type="EMBL" id="BAABGP010000017">
    <property type="protein sequence ID" value="GAA4487288.1"/>
    <property type="molecule type" value="Genomic_DNA"/>
</dbReference>
<evidence type="ECO:0000313" key="6">
    <source>
        <dbReference type="Proteomes" id="UP001500731"/>
    </source>
</evidence>
<dbReference type="Gene3D" id="1.10.150.20">
    <property type="entry name" value="5' to 3' exonuclease, C-terminal subdomain"/>
    <property type="match status" value="1"/>
</dbReference>
<dbReference type="InterPro" id="IPR050356">
    <property type="entry name" value="SulA_CellDiv_inhibitor"/>
</dbReference>
<dbReference type="InterPro" id="IPR001126">
    <property type="entry name" value="UmuC"/>
</dbReference>
<evidence type="ECO:0000313" key="5">
    <source>
        <dbReference type="EMBL" id="GAA4487288.1"/>
    </source>
</evidence>
<evidence type="ECO:0000256" key="3">
    <source>
        <dbReference type="ARBA" id="ARBA00025589"/>
    </source>
</evidence>
<comment type="caution">
    <text evidence="5">The sequence shown here is derived from an EMBL/GenBank/DDBJ whole genome shotgun (WGS) entry which is preliminary data.</text>
</comment>
<evidence type="ECO:0000256" key="1">
    <source>
        <dbReference type="ARBA" id="ARBA00010945"/>
    </source>
</evidence>
<comment type="function">
    <text evidence="3">Poorly processive, error-prone DNA polymerase involved in untargeted mutagenesis. Copies undamaged DNA at stalled replication forks, which arise in vivo from mismatched or misaligned primer ends. These misaligned primers can be extended by PolIV. Exhibits no 3'-5' exonuclease (proofreading) activity. May be involved in translesional synthesis, in conjunction with the beta clamp from PolIII.</text>
</comment>
<dbReference type="PANTHER" id="PTHR35369:SF2">
    <property type="entry name" value="BLR3025 PROTEIN"/>
    <property type="match status" value="1"/>
</dbReference>
<dbReference type="Pfam" id="PF00817">
    <property type="entry name" value="IMS"/>
    <property type="match status" value="1"/>
</dbReference>
<reference evidence="6" key="1">
    <citation type="journal article" date="2019" name="Int. J. Syst. Evol. Microbiol.">
        <title>The Global Catalogue of Microorganisms (GCM) 10K type strain sequencing project: providing services to taxonomists for standard genome sequencing and annotation.</title>
        <authorList>
            <consortium name="The Broad Institute Genomics Platform"/>
            <consortium name="The Broad Institute Genome Sequencing Center for Infectious Disease"/>
            <person name="Wu L."/>
            <person name="Ma J."/>
        </authorList>
    </citation>
    <scope>NUCLEOTIDE SEQUENCE [LARGE SCALE GENOMIC DNA]</scope>
    <source>
        <strain evidence="6">JCM 17839</strain>
    </source>
</reference>
<keyword evidence="6" id="KW-1185">Reference proteome</keyword>
<dbReference type="InterPro" id="IPR043128">
    <property type="entry name" value="Rev_trsase/Diguanyl_cyclase"/>
</dbReference>
<name>A0ABP8PK87_9MICO</name>
<keyword evidence="2" id="KW-0227">DNA damage</keyword>
<dbReference type="RefSeq" id="WP_345187382.1">
    <property type="nucleotide sequence ID" value="NZ_BAABGP010000017.1"/>
</dbReference>
<dbReference type="CDD" id="cd03468">
    <property type="entry name" value="PolY_like"/>
    <property type="match status" value="1"/>
</dbReference>
<gene>
    <name evidence="5" type="ORF">GCM10023171_24760</name>
</gene>
<proteinExistence type="inferred from homology"/>